<name>A0A1Q1PUQ9_9CAUD</name>
<dbReference type="EMBL" id="KY295895">
    <property type="protein sequence ID" value="AQN31798.1"/>
    <property type="molecule type" value="Genomic_DNA"/>
</dbReference>
<reference evidence="1 2" key="1">
    <citation type="submission" date="2016-11" db="EMBL/GenBank/DDBJ databases">
        <title>Biological and genomic characterization of a historic collection of therapeutic Escherichia coli bacteriophage.</title>
        <authorList>
            <person name="Baig A."/>
            <person name="Colom J."/>
            <person name="Atterbury R."/>
            <person name="Barrow P."/>
        </authorList>
    </citation>
    <scope>NUCLEOTIDE SEQUENCE [LARGE SCALE GENOMIC DNA]</scope>
</reference>
<protein>
    <submittedName>
        <fullName evidence="1">Lactocepin</fullName>
    </submittedName>
</protein>
<dbReference type="Proteomes" id="UP000223204">
    <property type="component" value="Segment"/>
</dbReference>
<evidence type="ECO:0000313" key="1">
    <source>
        <dbReference type="EMBL" id="AQN31798.1"/>
    </source>
</evidence>
<gene>
    <name evidence="1" type="ORF">G_41</name>
</gene>
<organism evidence="1 2">
    <name type="scientific">Escherichia phage G_AB-2017</name>
    <dbReference type="NCBI Taxonomy" id="1933113"/>
    <lineage>
        <taxon>Viruses</taxon>
        <taxon>Duplodnaviria</taxon>
        <taxon>Heunggongvirae</taxon>
        <taxon>Uroviricota</taxon>
        <taxon>Caudoviricetes</taxon>
        <taxon>Sarkviridae</taxon>
        <taxon>Guernseyvirinae</taxon>
        <taxon>Kagunavirus</taxon>
        <taxon>Kagunavirus GAB2017</taxon>
    </lineage>
</organism>
<sequence>MGWYGSWTLGELVDAYEIISSASVCDGDTKSLLVGVDEKRGEADE</sequence>
<evidence type="ECO:0000313" key="2">
    <source>
        <dbReference type="Proteomes" id="UP000223204"/>
    </source>
</evidence>
<accession>A0A1Q1PUQ9</accession>
<proteinExistence type="predicted"/>
<keyword evidence="2" id="KW-1185">Reference proteome</keyword>